<dbReference type="AlphaFoldDB" id="A0A428RYH1"/>
<proteinExistence type="predicted"/>
<reference evidence="1 2" key="1">
    <citation type="submission" date="2017-06" db="EMBL/GenBank/DDBJ databases">
        <title>Cmopartive genomic analysis of Ambrosia Fusariam Clade fungi.</title>
        <authorList>
            <person name="Stajich J.E."/>
            <person name="Carrillo J."/>
            <person name="Kijimoto T."/>
            <person name="Eskalen A."/>
            <person name="O'Donnell K."/>
            <person name="Kasson M."/>
        </authorList>
    </citation>
    <scope>NUCLEOTIDE SEQUENCE [LARGE SCALE GENOMIC DNA]</scope>
    <source>
        <strain evidence="1 2">NRRL 20438</strain>
    </source>
</reference>
<gene>
    <name evidence="1" type="ORF">CDV31_016915</name>
</gene>
<accession>A0A428RYH1</accession>
<evidence type="ECO:0000313" key="2">
    <source>
        <dbReference type="Proteomes" id="UP000288429"/>
    </source>
</evidence>
<organism evidence="1 2">
    <name type="scientific">Fusarium ambrosium</name>
    <dbReference type="NCBI Taxonomy" id="131363"/>
    <lineage>
        <taxon>Eukaryota</taxon>
        <taxon>Fungi</taxon>
        <taxon>Dikarya</taxon>
        <taxon>Ascomycota</taxon>
        <taxon>Pezizomycotina</taxon>
        <taxon>Sordariomycetes</taxon>
        <taxon>Hypocreomycetidae</taxon>
        <taxon>Hypocreales</taxon>
        <taxon>Nectriaceae</taxon>
        <taxon>Fusarium</taxon>
        <taxon>Fusarium solani species complex</taxon>
    </lineage>
</organism>
<sequence length="254" mass="29109">MHKFPQPVSLINEDRTGNLPTRDNDLAQLRLASGMDLENIARVTSDDRRAILCKYLADKKPIVIQEPIAWSDDKSIGKFFLLKKLLEADESRQQLLQDARQVFYEENAFIVSWAGFSRFLDDMLGDWIDAVPVESLVRDLTVIVERHECQCGQLMEYMEHASHFAKLPQLQRISFKWRDSFDGTGVDASGRSTPLRYDIENDANDANVAYDADIDGDNNSANYDSTDYDQESDRTFMWDTSDDDNWSLDGSMEN</sequence>
<evidence type="ECO:0000313" key="1">
    <source>
        <dbReference type="EMBL" id="RSL82658.1"/>
    </source>
</evidence>
<comment type="caution">
    <text evidence="1">The sequence shown here is derived from an EMBL/GenBank/DDBJ whole genome shotgun (WGS) entry which is preliminary data.</text>
</comment>
<dbReference type="EMBL" id="NIZV01000687">
    <property type="protein sequence ID" value="RSL82658.1"/>
    <property type="molecule type" value="Genomic_DNA"/>
</dbReference>
<protein>
    <submittedName>
        <fullName evidence="1">Uncharacterized protein</fullName>
    </submittedName>
</protein>
<name>A0A428RYH1_9HYPO</name>
<keyword evidence="2" id="KW-1185">Reference proteome</keyword>
<dbReference type="Proteomes" id="UP000288429">
    <property type="component" value="Unassembled WGS sequence"/>
</dbReference>